<keyword evidence="4" id="KW-1185">Reference proteome</keyword>
<sequence>MRNCAETMLFKIQVQKVPEDELLFSPKEDSNPNLDKAIESIVSSSYHKDLRITANSFADSHQSESPRRGNSSPRVKFRNKMKTKKHKGHFSVSSYLPVELGQKRHIPMTESDLSFEGINLRRDSRETRRFDLLTKKLKPLSLKPSIPSTFDEIEAMEKSIALGSMDDIFSPEVTIKRPQIAELKGKRYKGKSLSLSIKRRLGISGARQNNNSNLRQSSFVVGSVENDELEITDASEALAADGQKVKQRNTYSDFARSDKPESSLNKYNDKKKKKSTSFESSRVRSIKKTNQTSTKNDEPIKEKQNGVVTKPPKGERTPSVTIGTAVGELFIEVFNLNDPSNWLRRQAFSILLKRILGGTLQRRAVGIIEDTFSYTQLAMHVKDITDILWPASNNHSFSPPNTVVTEKQRIETSRNAKNKLLFYVPLLLGNIVGRKNAYVGANRVFNLIQAPRLNAHLILTLFDAVIYEAFPEIKNLESQLGHQRTSKKPSVH</sequence>
<dbReference type="OrthoDB" id="120967at2759"/>
<evidence type="ECO:0000313" key="3">
    <source>
        <dbReference type="EMBL" id="PVV04475.1"/>
    </source>
</evidence>
<dbReference type="EMBL" id="MBFS01000117">
    <property type="protein sequence ID" value="PVV04475.1"/>
    <property type="molecule type" value="Genomic_DNA"/>
</dbReference>
<feature type="domain" description="Sorting nexin C-terminal" evidence="2">
    <location>
        <begin position="342"/>
        <end position="452"/>
    </location>
</feature>
<dbReference type="PANTHER" id="PTHR22775:SF3">
    <property type="entry name" value="SORTING NEXIN-13"/>
    <property type="match status" value="1"/>
</dbReference>
<feature type="region of interest" description="Disordered" evidence="1">
    <location>
        <begin position="241"/>
        <end position="320"/>
    </location>
</feature>
<dbReference type="GO" id="GO:0035091">
    <property type="term" value="F:phosphatidylinositol binding"/>
    <property type="evidence" value="ECO:0007669"/>
    <property type="project" value="TreeGrafter"/>
</dbReference>
<evidence type="ECO:0000313" key="4">
    <source>
        <dbReference type="Proteomes" id="UP000245609"/>
    </source>
</evidence>
<feature type="region of interest" description="Disordered" evidence="1">
    <location>
        <begin position="57"/>
        <end position="83"/>
    </location>
</feature>
<organism evidence="3 4">
    <name type="scientific">Smittium megazygosporum</name>
    <dbReference type="NCBI Taxonomy" id="133381"/>
    <lineage>
        <taxon>Eukaryota</taxon>
        <taxon>Fungi</taxon>
        <taxon>Fungi incertae sedis</taxon>
        <taxon>Zoopagomycota</taxon>
        <taxon>Kickxellomycotina</taxon>
        <taxon>Harpellomycetes</taxon>
        <taxon>Harpellales</taxon>
        <taxon>Legeriomycetaceae</taxon>
        <taxon>Smittium</taxon>
    </lineage>
</organism>
<dbReference type="Pfam" id="PF08628">
    <property type="entry name" value="Nexin_C"/>
    <property type="match status" value="1"/>
</dbReference>
<dbReference type="InterPro" id="IPR013937">
    <property type="entry name" value="Sorting_nexin_C"/>
</dbReference>
<protein>
    <recommendedName>
        <fullName evidence="2">Sorting nexin C-terminal domain-containing protein</fullName>
    </recommendedName>
</protein>
<name>A0A2T9ZIQ3_9FUNG</name>
<evidence type="ECO:0000256" key="1">
    <source>
        <dbReference type="SAM" id="MobiDB-lite"/>
    </source>
</evidence>
<feature type="compositionally biased region" description="Basic and acidic residues" evidence="1">
    <location>
        <begin position="295"/>
        <end position="304"/>
    </location>
</feature>
<comment type="caution">
    <text evidence="3">The sequence shown here is derived from an EMBL/GenBank/DDBJ whole genome shotgun (WGS) entry which is preliminary data.</text>
</comment>
<evidence type="ECO:0000259" key="2">
    <source>
        <dbReference type="Pfam" id="PF08628"/>
    </source>
</evidence>
<accession>A0A2T9ZIQ3</accession>
<dbReference type="AlphaFoldDB" id="A0A2T9ZIQ3"/>
<gene>
    <name evidence="3" type="ORF">BB560_001022</name>
</gene>
<dbReference type="PANTHER" id="PTHR22775">
    <property type="entry name" value="SORTING NEXIN"/>
    <property type="match status" value="1"/>
</dbReference>
<dbReference type="Proteomes" id="UP000245609">
    <property type="component" value="Unassembled WGS sequence"/>
</dbReference>
<proteinExistence type="predicted"/>
<reference evidence="3 4" key="1">
    <citation type="journal article" date="2018" name="MBio">
        <title>Comparative Genomics Reveals the Core Gene Toolbox for the Fungus-Insect Symbiosis.</title>
        <authorList>
            <person name="Wang Y."/>
            <person name="Stata M."/>
            <person name="Wang W."/>
            <person name="Stajich J.E."/>
            <person name="White M.M."/>
            <person name="Moncalvo J.M."/>
        </authorList>
    </citation>
    <scope>NUCLEOTIDE SEQUENCE [LARGE SCALE GENOMIC DNA]</scope>
    <source>
        <strain evidence="3 4">SC-DP-2</strain>
    </source>
</reference>
<dbReference type="STRING" id="133381.A0A2T9ZIQ3"/>